<dbReference type="EMBL" id="GU568020">
    <property type="protein sequence ID" value="ADI23679.1"/>
    <property type="molecule type" value="Genomic_DNA"/>
</dbReference>
<dbReference type="PRINTS" id="PR00080">
    <property type="entry name" value="SDRFAMILY"/>
</dbReference>
<dbReference type="InterPro" id="IPR020904">
    <property type="entry name" value="Sc_DH/Rdtase_CS"/>
</dbReference>
<accession>E7C8A5</accession>
<dbReference type="AlphaFoldDB" id="E7C8A5"/>
<sequence length="259" mass="26878">MPQRVLVTAGGSGIGLVIAQAFAAAGERVHVCDIDRSRLEAVSASSEIGTTAADVSDPDQVAALFDEVQSELGGLDVLVNNAGTAGPTGPFESLSFDDWHSTLAVNLDSQFLCTRLAVLMLKTACGGSIVNISSTAGLHGYPLRAPYAVAKWGVIGLTKTLAMELGPYGIRVNAICPGSVGGDRMDRVVAAEATTRGVSEKQVREGFLRQTSMRMFVRAEDVAAMVLFLCSEAGAAISGQAIAVDGHTEGLGTLRVEIP</sequence>
<reference evidence="3" key="1">
    <citation type="submission" date="2010-01" db="EMBL/GenBank/DDBJ databases">
        <title>Genome fragments of uncultured bacteria from the North Pacific subtropical Gyre.</title>
        <authorList>
            <person name="Pham V.D."/>
            <person name="Delong E.F."/>
        </authorList>
    </citation>
    <scope>NUCLEOTIDE SEQUENCE</scope>
</reference>
<dbReference type="PROSITE" id="PS00061">
    <property type="entry name" value="ADH_SHORT"/>
    <property type="match status" value="1"/>
</dbReference>
<keyword evidence="2" id="KW-0560">Oxidoreductase</keyword>
<organism evidence="3">
    <name type="scientific">uncultured Gemmatimonadales bacterium HF4000_15H13</name>
    <dbReference type="NCBI Taxonomy" id="723618"/>
    <lineage>
        <taxon>Bacteria</taxon>
        <taxon>Pseudomonadati</taxon>
        <taxon>Gemmatimonadota</taxon>
        <taxon>Gemmatimonadia</taxon>
        <taxon>Gemmatimonadales</taxon>
        <taxon>environmental samples</taxon>
    </lineage>
</organism>
<dbReference type="InterPro" id="IPR036291">
    <property type="entry name" value="NAD(P)-bd_dom_sf"/>
</dbReference>
<dbReference type="GO" id="GO:0016616">
    <property type="term" value="F:oxidoreductase activity, acting on the CH-OH group of donors, NAD or NADP as acceptor"/>
    <property type="evidence" value="ECO:0007669"/>
    <property type="project" value="TreeGrafter"/>
</dbReference>
<dbReference type="CDD" id="cd05233">
    <property type="entry name" value="SDR_c"/>
    <property type="match status" value="1"/>
</dbReference>
<protein>
    <submittedName>
        <fullName evidence="3">Dehydrogenases with different specificities (Related to short-chain alcohol dehydrogenases)</fullName>
    </submittedName>
</protein>
<dbReference type="PANTHER" id="PTHR42760">
    <property type="entry name" value="SHORT-CHAIN DEHYDROGENASES/REDUCTASES FAMILY MEMBER"/>
    <property type="match status" value="1"/>
</dbReference>
<evidence type="ECO:0000313" key="3">
    <source>
        <dbReference type="EMBL" id="ADI23679.1"/>
    </source>
</evidence>
<proteinExistence type="inferred from homology"/>
<dbReference type="FunFam" id="3.40.50.720:FF:000084">
    <property type="entry name" value="Short-chain dehydrogenase reductase"/>
    <property type="match status" value="1"/>
</dbReference>
<dbReference type="NCBIfam" id="NF009466">
    <property type="entry name" value="PRK12826.1-2"/>
    <property type="match status" value="1"/>
</dbReference>
<evidence type="ECO:0000256" key="2">
    <source>
        <dbReference type="ARBA" id="ARBA00023002"/>
    </source>
</evidence>
<dbReference type="PANTHER" id="PTHR42760:SF133">
    <property type="entry name" value="3-OXOACYL-[ACYL-CARRIER-PROTEIN] REDUCTASE"/>
    <property type="match status" value="1"/>
</dbReference>
<evidence type="ECO:0000256" key="1">
    <source>
        <dbReference type="ARBA" id="ARBA00006484"/>
    </source>
</evidence>
<name>E7C8A5_9BACT</name>
<dbReference type="SUPFAM" id="SSF51735">
    <property type="entry name" value="NAD(P)-binding Rossmann-fold domains"/>
    <property type="match status" value="1"/>
</dbReference>
<comment type="similarity">
    <text evidence="1">Belongs to the short-chain dehydrogenases/reductases (SDR) family.</text>
</comment>
<dbReference type="PRINTS" id="PR00081">
    <property type="entry name" value="GDHRDH"/>
</dbReference>
<dbReference type="InterPro" id="IPR002347">
    <property type="entry name" value="SDR_fam"/>
</dbReference>
<dbReference type="Gene3D" id="3.40.50.720">
    <property type="entry name" value="NAD(P)-binding Rossmann-like Domain"/>
    <property type="match status" value="1"/>
</dbReference>
<dbReference type="Pfam" id="PF13561">
    <property type="entry name" value="adh_short_C2"/>
    <property type="match status" value="1"/>
</dbReference>